<dbReference type="EMBL" id="ABIA03000003">
    <property type="protein sequence ID" value="EDQ31870.1"/>
    <property type="molecule type" value="Genomic_DNA"/>
</dbReference>
<dbReference type="HOGENOM" id="CLU_2584941_0_0_5"/>
<dbReference type="AlphaFoldDB" id="A9DF04"/>
<protein>
    <submittedName>
        <fullName evidence="1">Uncharacterized protein</fullName>
    </submittedName>
</protein>
<evidence type="ECO:0000313" key="1">
    <source>
        <dbReference type="EMBL" id="EDQ31870.1"/>
    </source>
</evidence>
<keyword evidence="2" id="KW-1185">Reference proteome</keyword>
<dbReference type="STRING" id="411684.HPDFL43_10786"/>
<comment type="caution">
    <text evidence="1">The sequence shown here is derived from an EMBL/GenBank/DDBJ whole genome shotgun (WGS) entry which is preliminary data.</text>
</comment>
<organism evidence="1 2">
    <name type="scientific">Hoeflea phototrophica (strain DSM 17068 / NCIMB 14078 / DFL-43)</name>
    <dbReference type="NCBI Taxonomy" id="411684"/>
    <lineage>
        <taxon>Bacteria</taxon>
        <taxon>Pseudomonadati</taxon>
        <taxon>Pseudomonadota</taxon>
        <taxon>Alphaproteobacteria</taxon>
        <taxon>Hyphomicrobiales</taxon>
        <taxon>Rhizobiaceae</taxon>
        <taxon>Hoeflea</taxon>
    </lineage>
</organism>
<reference evidence="1 2" key="2">
    <citation type="submission" date="2012-06" db="EMBL/GenBank/DDBJ databases">
        <authorList>
            <person name="Fiebig A."/>
        </authorList>
    </citation>
    <scope>NUCLEOTIDE SEQUENCE [LARGE SCALE GENOMIC DNA]</scope>
    <source>
        <strain evidence="1 2">DFL-43</strain>
    </source>
</reference>
<name>A9DF04_HOEPD</name>
<reference evidence="1 2" key="1">
    <citation type="submission" date="2007-10" db="EMBL/GenBank/DDBJ databases">
        <authorList>
            <person name="Wagner-Dobler I."/>
            <person name="Ferriera S."/>
            <person name="Johnson J."/>
            <person name="Kravitz S."/>
            <person name="Beeson K."/>
            <person name="Sutton G."/>
            <person name="Rogers Y.-H."/>
            <person name="Friedman R."/>
            <person name="Frazier M."/>
            <person name="Venter J.C."/>
        </authorList>
    </citation>
    <scope>NUCLEOTIDE SEQUENCE [LARGE SCALE GENOMIC DNA]</scope>
    <source>
        <strain evidence="1 2">DFL-43</strain>
    </source>
</reference>
<dbReference type="OrthoDB" id="9804366at2"/>
<dbReference type="Proteomes" id="UP000004291">
    <property type="component" value="Chromosome"/>
</dbReference>
<gene>
    <name evidence="1" type="ORF">HPDFL43_10786</name>
</gene>
<proteinExistence type="predicted"/>
<sequence length="80" mass="8343">MSATGSPTGEDGSGYLLYHSTGQYPGKAKAFNAVFGEFARCWGSTNDACGAILRCSPGFMTTQDGILRPTKVLGASSKFV</sequence>
<dbReference type="RefSeq" id="WP_007197930.1">
    <property type="nucleotide sequence ID" value="NZ_CM002917.1"/>
</dbReference>
<accession>A9DF04</accession>
<evidence type="ECO:0000313" key="2">
    <source>
        <dbReference type="Proteomes" id="UP000004291"/>
    </source>
</evidence>